<gene>
    <name evidence="3" type="ORF">DAPPUDRAFT_321731</name>
</gene>
<feature type="region of interest" description="Disordered" evidence="2">
    <location>
        <begin position="185"/>
        <end position="212"/>
    </location>
</feature>
<keyword evidence="4" id="KW-1185">Reference proteome</keyword>
<dbReference type="Proteomes" id="UP000000305">
    <property type="component" value="Unassembled WGS sequence"/>
</dbReference>
<evidence type="ECO:0000313" key="3">
    <source>
        <dbReference type="EMBL" id="EFX77168.1"/>
    </source>
</evidence>
<evidence type="ECO:0000313" key="4">
    <source>
        <dbReference type="Proteomes" id="UP000000305"/>
    </source>
</evidence>
<feature type="compositionally biased region" description="Low complexity" evidence="2">
    <location>
        <begin position="33"/>
        <end position="52"/>
    </location>
</feature>
<feature type="compositionally biased region" description="Basic and acidic residues" evidence="2">
    <location>
        <begin position="229"/>
        <end position="238"/>
    </location>
</feature>
<feature type="compositionally biased region" description="Polar residues" evidence="2">
    <location>
        <begin position="449"/>
        <end position="462"/>
    </location>
</feature>
<dbReference type="OrthoDB" id="10036177at2759"/>
<feature type="region of interest" description="Disordered" evidence="2">
    <location>
        <begin position="71"/>
        <end position="99"/>
    </location>
</feature>
<dbReference type="PANTHER" id="PTHR22227">
    <property type="entry name" value="FAMILY WITH SEQUENCE SIMILARITY 122B ISOFORM X1"/>
    <property type="match status" value="1"/>
</dbReference>
<dbReference type="PhylomeDB" id="E9GTQ7"/>
<comment type="similarity">
    <text evidence="1">Belongs to the FAM122 family.</text>
</comment>
<dbReference type="PANTHER" id="PTHR22227:SF6">
    <property type="entry name" value="FAMILY WITH SEQUENCE SIMILARITY 122B ISOFORM X1"/>
    <property type="match status" value="1"/>
</dbReference>
<dbReference type="GO" id="GO:0004865">
    <property type="term" value="F:protein serine/threonine phosphatase inhibitor activity"/>
    <property type="evidence" value="ECO:0007669"/>
    <property type="project" value="InterPro"/>
</dbReference>
<feature type="compositionally biased region" description="Low complexity" evidence="2">
    <location>
        <begin position="293"/>
        <end position="312"/>
    </location>
</feature>
<dbReference type="KEGG" id="dpx:DAPPUDRAFT_321731"/>
<feature type="region of interest" description="Disordered" evidence="2">
    <location>
        <begin position="30"/>
        <end position="52"/>
    </location>
</feature>
<dbReference type="InParanoid" id="E9GTQ7"/>
<feature type="region of interest" description="Disordered" evidence="2">
    <location>
        <begin position="125"/>
        <end position="151"/>
    </location>
</feature>
<dbReference type="InterPro" id="IPR026716">
    <property type="entry name" value="PBIR1/2/3"/>
</dbReference>
<feature type="compositionally biased region" description="Low complexity" evidence="2">
    <location>
        <begin position="321"/>
        <end position="333"/>
    </location>
</feature>
<proteinExistence type="inferred from homology"/>
<dbReference type="HOGENOM" id="CLU_584315_0_0_1"/>
<evidence type="ECO:0000256" key="2">
    <source>
        <dbReference type="SAM" id="MobiDB-lite"/>
    </source>
</evidence>
<feature type="compositionally biased region" description="Basic and acidic residues" evidence="2">
    <location>
        <begin position="132"/>
        <end position="143"/>
    </location>
</feature>
<dbReference type="EMBL" id="GL732564">
    <property type="protein sequence ID" value="EFX77168.1"/>
    <property type="molecule type" value="Genomic_DNA"/>
</dbReference>
<organism evidence="3 4">
    <name type="scientific">Daphnia pulex</name>
    <name type="common">Water flea</name>
    <dbReference type="NCBI Taxonomy" id="6669"/>
    <lineage>
        <taxon>Eukaryota</taxon>
        <taxon>Metazoa</taxon>
        <taxon>Ecdysozoa</taxon>
        <taxon>Arthropoda</taxon>
        <taxon>Crustacea</taxon>
        <taxon>Branchiopoda</taxon>
        <taxon>Diplostraca</taxon>
        <taxon>Cladocera</taxon>
        <taxon>Anomopoda</taxon>
        <taxon>Daphniidae</taxon>
        <taxon>Daphnia</taxon>
    </lineage>
</organism>
<evidence type="ECO:0008006" key="5">
    <source>
        <dbReference type="Google" id="ProtNLM"/>
    </source>
</evidence>
<reference evidence="3 4" key="1">
    <citation type="journal article" date="2011" name="Science">
        <title>The ecoresponsive genome of Daphnia pulex.</title>
        <authorList>
            <person name="Colbourne J.K."/>
            <person name="Pfrender M.E."/>
            <person name="Gilbert D."/>
            <person name="Thomas W.K."/>
            <person name="Tucker A."/>
            <person name="Oakley T.H."/>
            <person name="Tokishita S."/>
            <person name="Aerts A."/>
            <person name="Arnold G.J."/>
            <person name="Basu M.K."/>
            <person name="Bauer D.J."/>
            <person name="Caceres C.E."/>
            <person name="Carmel L."/>
            <person name="Casola C."/>
            <person name="Choi J.H."/>
            <person name="Detter J.C."/>
            <person name="Dong Q."/>
            <person name="Dusheyko S."/>
            <person name="Eads B.D."/>
            <person name="Frohlich T."/>
            <person name="Geiler-Samerotte K.A."/>
            <person name="Gerlach D."/>
            <person name="Hatcher P."/>
            <person name="Jogdeo S."/>
            <person name="Krijgsveld J."/>
            <person name="Kriventseva E.V."/>
            <person name="Kultz D."/>
            <person name="Laforsch C."/>
            <person name="Lindquist E."/>
            <person name="Lopez J."/>
            <person name="Manak J.R."/>
            <person name="Muller J."/>
            <person name="Pangilinan J."/>
            <person name="Patwardhan R.P."/>
            <person name="Pitluck S."/>
            <person name="Pritham E.J."/>
            <person name="Rechtsteiner A."/>
            <person name="Rho M."/>
            <person name="Rogozin I.B."/>
            <person name="Sakarya O."/>
            <person name="Salamov A."/>
            <person name="Schaack S."/>
            <person name="Shapiro H."/>
            <person name="Shiga Y."/>
            <person name="Skalitzky C."/>
            <person name="Smith Z."/>
            <person name="Souvorov A."/>
            <person name="Sung W."/>
            <person name="Tang Z."/>
            <person name="Tsuchiya D."/>
            <person name="Tu H."/>
            <person name="Vos H."/>
            <person name="Wang M."/>
            <person name="Wolf Y.I."/>
            <person name="Yamagata H."/>
            <person name="Yamada T."/>
            <person name="Ye Y."/>
            <person name="Shaw J.R."/>
            <person name="Andrews J."/>
            <person name="Crease T.J."/>
            <person name="Tang H."/>
            <person name="Lucas S.M."/>
            <person name="Robertson H.M."/>
            <person name="Bork P."/>
            <person name="Koonin E.V."/>
            <person name="Zdobnov E.M."/>
            <person name="Grigoriev I.V."/>
            <person name="Lynch M."/>
            <person name="Boore J.L."/>
        </authorList>
    </citation>
    <scope>NUCLEOTIDE SEQUENCE [LARGE SCALE GENOMIC DNA]</scope>
</reference>
<protein>
    <recommendedName>
        <fullName evidence="5">Protein FAM122A</fullName>
    </recommendedName>
</protein>
<name>E9GTQ7_DAPPU</name>
<feature type="region of interest" description="Disordered" evidence="2">
    <location>
        <begin position="229"/>
        <end position="355"/>
    </location>
</feature>
<sequence length="468" mass="49643">MDVDPPSLPHPVLKRCSSAPMINDCETEAGAVATSPATASSASTAPSLSSRTSPTFILCSTFEPRTRRFSASFSPLHSPGTPASPRVPPSRVSQLKKEEACDAVGREVASEKEFQSTLQISASWEDLSLSDTDSKETKTEPQRRPSSACTEPIHVTLPNGLSPFVSSPYPSPTRVSGRQCFSPSMQIPVRNSSFSPTPSPSPTRKTFYTSRRSLSPIAIRASSLGPVKRKCDLEERGDSPWGPHKKYQHFSPASSISGVSGPLLVTQISSSGESGESSGGVSIVSRNNVIPTPDSHSASASPSDSGSNNPSPLQVCKLVDSPSNSPSGRRSSIGVGGESSGSRSRDRTSCVVPSPLAATNTIEDIEGEYKTNSSSKERKDFSRLFVPIQSPSPGAMDCCTGDSEESLANNHLDFSTNKIREPVSKDYSVAMGADYGTMDENMDEPLMVSSQEHTMSVDSSLSPMDPSV</sequence>
<accession>E9GTQ7</accession>
<dbReference type="AlphaFoldDB" id="E9GTQ7"/>
<dbReference type="eggNOG" id="ENOG502QTCH">
    <property type="taxonomic scope" value="Eukaryota"/>
</dbReference>
<feature type="region of interest" description="Disordered" evidence="2">
    <location>
        <begin position="449"/>
        <end position="468"/>
    </location>
</feature>
<feature type="compositionally biased region" description="Low complexity" evidence="2">
    <location>
        <begin position="268"/>
        <end position="285"/>
    </location>
</feature>
<evidence type="ECO:0000256" key="1">
    <source>
        <dbReference type="ARBA" id="ARBA00006725"/>
    </source>
</evidence>